<keyword evidence="3" id="KW-0210">Decarboxylase</keyword>
<dbReference type="GO" id="GO:0008295">
    <property type="term" value="P:spermidine biosynthetic process"/>
    <property type="evidence" value="ECO:0007669"/>
    <property type="project" value="UniProtKB-KW"/>
</dbReference>
<sequence>MEDWNVVKYTLVKLYNCDKSILNDYLSIKKLLKKVSINIDGIRNKKYLPLFNPYGISGLVITKETRLIIDTWPKYGYAEVKLFTSLNNINSKIVFKELNEEMDAKKYEVLNDCASIPAKIDEGNNYLNKSRFKKEINSYEGVPVISILGSSGGVLNQF</sequence>
<dbReference type="Proteomes" id="UP000184447">
    <property type="component" value="Unassembled WGS sequence"/>
</dbReference>
<keyword evidence="12" id="KW-1185">Reference proteome</keyword>
<dbReference type="InterPro" id="IPR016067">
    <property type="entry name" value="S-AdoMet_deCO2ase_core"/>
</dbReference>
<evidence type="ECO:0000256" key="9">
    <source>
        <dbReference type="ARBA" id="ARBA00023270"/>
    </source>
</evidence>
<keyword evidence="2" id="KW-0949">S-adenosyl-L-methionine</keyword>
<dbReference type="GO" id="GO:0005829">
    <property type="term" value="C:cytosol"/>
    <property type="evidence" value="ECO:0007669"/>
    <property type="project" value="TreeGrafter"/>
</dbReference>
<evidence type="ECO:0000256" key="2">
    <source>
        <dbReference type="ARBA" id="ARBA00022691"/>
    </source>
</evidence>
<dbReference type="GO" id="GO:0004014">
    <property type="term" value="F:adenosylmethionine decarboxylase activity"/>
    <property type="evidence" value="ECO:0007669"/>
    <property type="project" value="InterPro"/>
</dbReference>
<gene>
    <name evidence="11" type="ORF">SAMN02745207_00829</name>
</gene>
<protein>
    <submittedName>
        <fullName evidence="11">S-adenosylmethionine decarboxylase</fullName>
    </submittedName>
</protein>
<dbReference type="Pfam" id="PF02675">
    <property type="entry name" value="AdoMet_dc"/>
    <property type="match status" value="1"/>
</dbReference>
<keyword evidence="7" id="KW-0865">Zymogen</keyword>
<evidence type="ECO:0000313" key="11">
    <source>
        <dbReference type="EMBL" id="SHH35323.1"/>
    </source>
</evidence>
<dbReference type="PANTHER" id="PTHR33866">
    <property type="entry name" value="S-ADENOSYLMETHIONINE DECARBOXYLASE PROENZYME"/>
    <property type="match status" value="1"/>
</dbReference>
<organism evidence="11 12">
    <name type="scientific">Clostridium grantii DSM 8605</name>
    <dbReference type="NCBI Taxonomy" id="1121316"/>
    <lineage>
        <taxon>Bacteria</taxon>
        <taxon>Bacillati</taxon>
        <taxon>Bacillota</taxon>
        <taxon>Clostridia</taxon>
        <taxon>Eubacteriales</taxon>
        <taxon>Clostridiaceae</taxon>
        <taxon>Clostridium</taxon>
    </lineage>
</organism>
<keyword evidence="6" id="KW-0620">Polyamine biosynthesis</keyword>
<evidence type="ECO:0000256" key="6">
    <source>
        <dbReference type="ARBA" id="ARBA00023115"/>
    </source>
</evidence>
<evidence type="ECO:0000256" key="4">
    <source>
        <dbReference type="ARBA" id="ARBA00022813"/>
    </source>
</evidence>
<dbReference type="RefSeq" id="WP_200801429.1">
    <property type="nucleotide sequence ID" value="NZ_FQXM01000004.1"/>
</dbReference>
<dbReference type="PANTHER" id="PTHR33866:SF2">
    <property type="entry name" value="S-ADENOSYLMETHIONINE DECARBOXYLASE PROENZYME"/>
    <property type="match status" value="1"/>
</dbReference>
<evidence type="ECO:0000256" key="3">
    <source>
        <dbReference type="ARBA" id="ARBA00022793"/>
    </source>
</evidence>
<dbReference type="AlphaFoldDB" id="A0A1M5SBN3"/>
<evidence type="ECO:0000256" key="10">
    <source>
        <dbReference type="ARBA" id="ARBA00023317"/>
    </source>
</evidence>
<evidence type="ECO:0000256" key="5">
    <source>
        <dbReference type="ARBA" id="ARBA00023066"/>
    </source>
</evidence>
<evidence type="ECO:0000256" key="8">
    <source>
        <dbReference type="ARBA" id="ARBA00023239"/>
    </source>
</evidence>
<keyword evidence="9" id="KW-0704">Schiff base</keyword>
<keyword evidence="8" id="KW-0456">Lyase</keyword>
<name>A0A1M5SBN3_9CLOT</name>
<evidence type="ECO:0000256" key="7">
    <source>
        <dbReference type="ARBA" id="ARBA00023145"/>
    </source>
</evidence>
<dbReference type="STRING" id="1121316.SAMN02745207_00829"/>
<accession>A0A1M5SBN3</accession>
<dbReference type="EMBL" id="FQXM01000004">
    <property type="protein sequence ID" value="SHH35323.1"/>
    <property type="molecule type" value="Genomic_DNA"/>
</dbReference>
<dbReference type="InterPro" id="IPR003826">
    <property type="entry name" value="AdoMetDC_fam_prok"/>
</dbReference>
<proteinExistence type="predicted"/>
<dbReference type="Gene3D" id="3.60.90.10">
    <property type="entry name" value="S-adenosylmethionine decarboxylase"/>
    <property type="match status" value="1"/>
</dbReference>
<keyword evidence="4" id="KW-0068">Autocatalytic cleavage</keyword>
<comment type="cofactor">
    <cofactor evidence="1">
        <name>pyruvate</name>
        <dbReference type="ChEBI" id="CHEBI:15361"/>
    </cofactor>
</comment>
<evidence type="ECO:0000313" key="12">
    <source>
        <dbReference type="Proteomes" id="UP000184447"/>
    </source>
</evidence>
<keyword evidence="5" id="KW-0745">Spermidine biosynthesis</keyword>
<dbReference type="SUPFAM" id="SSF56276">
    <property type="entry name" value="S-adenosylmethionine decarboxylase"/>
    <property type="match status" value="1"/>
</dbReference>
<evidence type="ECO:0000256" key="1">
    <source>
        <dbReference type="ARBA" id="ARBA00001928"/>
    </source>
</evidence>
<keyword evidence="10" id="KW-0670">Pyruvate</keyword>
<reference evidence="11 12" key="1">
    <citation type="submission" date="2016-11" db="EMBL/GenBank/DDBJ databases">
        <authorList>
            <person name="Jaros S."/>
            <person name="Januszkiewicz K."/>
            <person name="Wedrychowicz H."/>
        </authorList>
    </citation>
    <scope>NUCLEOTIDE SEQUENCE [LARGE SCALE GENOMIC DNA]</scope>
    <source>
        <strain evidence="11 12">DSM 8605</strain>
    </source>
</reference>